<feature type="region of interest" description="Disordered" evidence="11">
    <location>
        <begin position="279"/>
        <end position="317"/>
    </location>
</feature>
<feature type="domain" description="RING-type" evidence="12">
    <location>
        <begin position="30"/>
        <end position="72"/>
    </location>
</feature>
<dbReference type="Pfam" id="PF13639">
    <property type="entry name" value="zf-RING_2"/>
    <property type="match status" value="1"/>
</dbReference>
<evidence type="ECO:0000256" key="3">
    <source>
        <dbReference type="ARBA" id="ARBA00022679"/>
    </source>
</evidence>
<dbReference type="InterPro" id="IPR013083">
    <property type="entry name" value="Znf_RING/FYVE/PHD"/>
</dbReference>
<evidence type="ECO:0000313" key="14">
    <source>
        <dbReference type="Proteomes" id="UP001316803"/>
    </source>
</evidence>
<dbReference type="AlphaFoldDB" id="A0AAN8E8G4"/>
<dbReference type="GO" id="GO:0008270">
    <property type="term" value="F:zinc ion binding"/>
    <property type="evidence" value="ECO:0007669"/>
    <property type="project" value="UniProtKB-KW"/>
</dbReference>
<comment type="subcellular location">
    <subcellularLocation>
        <location evidence="1">Membrane</location>
        <topology evidence="1">Single-pass membrane protein</topology>
    </subcellularLocation>
</comment>
<keyword evidence="4" id="KW-0812">Transmembrane</keyword>
<evidence type="ECO:0000256" key="4">
    <source>
        <dbReference type="ARBA" id="ARBA00022692"/>
    </source>
</evidence>
<evidence type="ECO:0000259" key="12">
    <source>
        <dbReference type="PROSITE" id="PS50089"/>
    </source>
</evidence>
<dbReference type="InterPro" id="IPR001841">
    <property type="entry name" value="Znf_RING"/>
</dbReference>
<dbReference type="Proteomes" id="UP001316803">
    <property type="component" value="Unassembled WGS sequence"/>
</dbReference>
<proteinExistence type="predicted"/>
<keyword evidence="3" id="KW-0808">Transferase</keyword>
<organism evidence="13 14">
    <name type="scientific">Knufia fluminis</name>
    <dbReference type="NCBI Taxonomy" id="191047"/>
    <lineage>
        <taxon>Eukaryota</taxon>
        <taxon>Fungi</taxon>
        <taxon>Dikarya</taxon>
        <taxon>Ascomycota</taxon>
        <taxon>Pezizomycotina</taxon>
        <taxon>Eurotiomycetes</taxon>
        <taxon>Chaetothyriomycetidae</taxon>
        <taxon>Chaetothyriales</taxon>
        <taxon>Trichomeriaceae</taxon>
        <taxon>Knufia</taxon>
    </lineage>
</organism>
<dbReference type="PANTHER" id="PTHR46913:SF1">
    <property type="entry name" value="RING-H2 FINGER PROTEIN ATL16"/>
    <property type="match status" value="1"/>
</dbReference>
<comment type="pathway">
    <text evidence="2">Protein modification; protein ubiquitination.</text>
</comment>
<dbReference type="Gene3D" id="3.30.40.10">
    <property type="entry name" value="Zinc/RING finger domain, C3HC4 (zinc finger)"/>
    <property type="match status" value="1"/>
</dbReference>
<dbReference type="EMBL" id="JAKLMC020000043">
    <property type="protein sequence ID" value="KAK5948774.1"/>
    <property type="molecule type" value="Genomic_DNA"/>
</dbReference>
<dbReference type="InterPro" id="IPR044600">
    <property type="entry name" value="ATL1/ATL16-like"/>
</dbReference>
<gene>
    <name evidence="13" type="ORF">OHC33_010197</name>
</gene>
<dbReference type="SUPFAM" id="SSF57850">
    <property type="entry name" value="RING/U-box"/>
    <property type="match status" value="1"/>
</dbReference>
<keyword evidence="9" id="KW-0472">Membrane</keyword>
<keyword evidence="8" id="KW-1133">Transmembrane helix</keyword>
<sequence>MQDISDNEIFRQLQDVIPHTGPAAAREPSCPVCLMDFEDDEALLKHEKCGMSWHTDCLLTWLATNGSCPWCRADLIKPIARFYTSLVLSSTSDSNRITEPRPRATNFFTDSETEYDNVSSVVEFRNFVHHLLRTRRHIYRQVDHIDSFVWPEWPEGQVHVYSFRQNRSGLAYRNVQSRPRSSEDIPLLASADTSFQELLTRLAETEGNRRHLQALYSMLANIFSNPTDGSRIERHAADEEGIFDPAFYDQLLRHCFDFVAEASFLRDLHHKLRCILDSPQNADPTNLDHRSTPSDNGLSQQGVAHTDGSHLRPDDQPSQELLIPLDESERRLFLSSELDSTALLRHVEPFRLARTNTASFNDQWNQYWDQYSVGTGNHHIDDYANNIVRQMNQYEDDLARGPSMRYNINEIESMRLSMALLGRWQGYRRHIEGMERAIAEGNQLCMLIVANASSWRPSSVFVSNCRWYRQRLEHARAQDPQGHLWPELPPNPLDFYSR</sequence>
<keyword evidence="14" id="KW-1185">Reference proteome</keyword>
<protein>
    <recommendedName>
        <fullName evidence="12">RING-type domain-containing protein</fullName>
    </recommendedName>
</protein>
<evidence type="ECO:0000256" key="7">
    <source>
        <dbReference type="ARBA" id="ARBA00022833"/>
    </source>
</evidence>
<evidence type="ECO:0000256" key="6">
    <source>
        <dbReference type="ARBA" id="ARBA00022771"/>
    </source>
</evidence>
<evidence type="ECO:0000256" key="11">
    <source>
        <dbReference type="SAM" id="MobiDB-lite"/>
    </source>
</evidence>
<comment type="caution">
    <text evidence="13">The sequence shown here is derived from an EMBL/GenBank/DDBJ whole genome shotgun (WGS) entry which is preliminary data.</text>
</comment>
<dbReference type="GO" id="GO:0016567">
    <property type="term" value="P:protein ubiquitination"/>
    <property type="evidence" value="ECO:0007669"/>
    <property type="project" value="InterPro"/>
</dbReference>
<evidence type="ECO:0000313" key="13">
    <source>
        <dbReference type="EMBL" id="KAK5948774.1"/>
    </source>
</evidence>
<dbReference type="PANTHER" id="PTHR46913">
    <property type="entry name" value="RING-H2 FINGER PROTEIN ATL16"/>
    <property type="match status" value="1"/>
</dbReference>
<keyword evidence="6 10" id="KW-0863">Zinc-finger</keyword>
<evidence type="ECO:0000256" key="1">
    <source>
        <dbReference type="ARBA" id="ARBA00004167"/>
    </source>
</evidence>
<dbReference type="GO" id="GO:0016740">
    <property type="term" value="F:transferase activity"/>
    <property type="evidence" value="ECO:0007669"/>
    <property type="project" value="UniProtKB-KW"/>
</dbReference>
<dbReference type="GO" id="GO:0016020">
    <property type="term" value="C:membrane"/>
    <property type="evidence" value="ECO:0007669"/>
    <property type="project" value="UniProtKB-SubCell"/>
</dbReference>
<name>A0AAN8E8G4_9EURO</name>
<feature type="compositionally biased region" description="Polar residues" evidence="11">
    <location>
        <begin position="293"/>
        <end position="303"/>
    </location>
</feature>
<evidence type="ECO:0000256" key="8">
    <source>
        <dbReference type="ARBA" id="ARBA00022989"/>
    </source>
</evidence>
<dbReference type="PROSITE" id="PS50089">
    <property type="entry name" value="ZF_RING_2"/>
    <property type="match status" value="1"/>
</dbReference>
<evidence type="ECO:0000256" key="5">
    <source>
        <dbReference type="ARBA" id="ARBA00022723"/>
    </source>
</evidence>
<evidence type="ECO:0000256" key="9">
    <source>
        <dbReference type="ARBA" id="ARBA00023136"/>
    </source>
</evidence>
<reference evidence="13 14" key="1">
    <citation type="submission" date="2022-12" db="EMBL/GenBank/DDBJ databases">
        <title>Genomic features and morphological characterization of a novel Knufia sp. strain isolated from spacecraft assembly facility.</title>
        <authorList>
            <person name="Teixeira M."/>
            <person name="Chander A.M."/>
            <person name="Stajich J.E."/>
            <person name="Venkateswaran K."/>
        </authorList>
    </citation>
    <scope>NUCLEOTIDE SEQUENCE [LARGE SCALE GENOMIC DNA]</scope>
    <source>
        <strain evidence="13 14">FJI-L2-BK-P2</strain>
    </source>
</reference>
<keyword evidence="7" id="KW-0862">Zinc</keyword>
<accession>A0AAN8E8G4</accession>
<evidence type="ECO:0000256" key="10">
    <source>
        <dbReference type="PROSITE-ProRule" id="PRU00175"/>
    </source>
</evidence>
<keyword evidence="5" id="KW-0479">Metal-binding</keyword>
<evidence type="ECO:0000256" key="2">
    <source>
        <dbReference type="ARBA" id="ARBA00004906"/>
    </source>
</evidence>